<protein>
    <submittedName>
        <fullName evidence="1">Uncharacterized protein</fullName>
    </submittedName>
</protein>
<name>A0A6J5GMX4_9BURK</name>
<accession>A0A6J5GMX4</accession>
<dbReference type="AlphaFoldDB" id="A0A6J5GMX4"/>
<evidence type="ECO:0000313" key="1">
    <source>
        <dbReference type="EMBL" id="CAB3801247.1"/>
    </source>
</evidence>
<organism evidence="1 2">
    <name type="scientific">Paraburkholderia fynbosensis</name>
    <dbReference type="NCBI Taxonomy" id="1200993"/>
    <lineage>
        <taxon>Bacteria</taxon>
        <taxon>Pseudomonadati</taxon>
        <taxon>Pseudomonadota</taxon>
        <taxon>Betaproteobacteria</taxon>
        <taxon>Burkholderiales</taxon>
        <taxon>Burkholderiaceae</taxon>
        <taxon>Paraburkholderia</taxon>
    </lineage>
</organism>
<sequence length="77" mass="8716">MLTSIVQEIRYRPNAAANQLQLLGNLSRWLASRRLDATMLTDPVLGEFLDARRAQGYTLWLSTKALVPMITVGRDWA</sequence>
<evidence type="ECO:0000313" key="2">
    <source>
        <dbReference type="Proteomes" id="UP000494252"/>
    </source>
</evidence>
<gene>
    <name evidence="1" type="ORF">LMG27177_05007</name>
</gene>
<dbReference type="EMBL" id="CADIKI010000016">
    <property type="protein sequence ID" value="CAB3801247.1"/>
    <property type="molecule type" value="Genomic_DNA"/>
</dbReference>
<proteinExistence type="predicted"/>
<dbReference type="Proteomes" id="UP000494252">
    <property type="component" value="Unassembled WGS sequence"/>
</dbReference>
<reference evidence="1 2" key="1">
    <citation type="submission" date="2020-04" db="EMBL/GenBank/DDBJ databases">
        <authorList>
            <person name="De Canck E."/>
        </authorList>
    </citation>
    <scope>NUCLEOTIDE SEQUENCE [LARGE SCALE GENOMIC DNA]</scope>
    <source>
        <strain evidence="1 2">LMG 27177</strain>
    </source>
</reference>
<keyword evidence="2" id="KW-1185">Reference proteome</keyword>